<protein>
    <submittedName>
        <fullName evidence="2">(Mediterranean fruit fly) hypothetical protein</fullName>
    </submittedName>
</protein>
<evidence type="ECO:0000256" key="1">
    <source>
        <dbReference type="SAM" id="Phobius"/>
    </source>
</evidence>
<keyword evidence="1" id="KW-0472">Membrane</keyword>
<dbReference type="EMBL" id="CAJHJT010000056">
    <property type="protein sequence ID" value="CAD7015364.1"/>
    <property type="molecule type" value="Genomic_DNA"/>
</dbReference>
<keyword evidence="1" id="KW-1133">Transmembrane helix</keyword>
<gene>
    <name evidence="2" type="ORF">CCAP1982_LOCUS23309</name>
</gene>
<accession>A0A811VK42</accession>
<name>A0A811VK42_CERCA</name>
<keyword evidence="1" id="KW-0812">Transmembrane</keyword>
<reference evidence="2" key="1">
    <citation type="submission" date="2020-11" db="EMBL/GenBank/DDBJ databases">
        <authorList>
            <person name="Whitehead M."/>
        </authorList>
    </citation>
    <scope>NUCLEOTIDE SEQUENCE</scope>
    <source>
        <strain evidence="2">EGII</strain>
    </source>
</reference>
<proteinExistence type="predicted"/>
<evidence type="ECO:0000313" key="2">
    <source>
        <dbReference type="EMBL" id="CAD7015364.1"/>
    </source>
</evidence>
<keyword evidence="3" id="KW-1185">Reference proteome</keyword>
<feature type="transmembrane region" description="Helical" evidence="1">
    <location>
        <begin position="25"/>
        <end position="42"/>
    </location>
</feature>
<dbReference type="Proteomes" id="UP000606786">
    <property type="component" value="Unassembled WGS sequence"/>
</dbReference>
<dbReference type="AlphaFoldDB" id="A0A811VK42"/>
<organism evidence="2 3">
    <name type="scientific">Ceratitis capitata</name>
    <name type="common">Mediterranean fruit fly</name>
    <name type="synonym">Tephritis capitata</name>
    <dbReference type="NCBI Taxonomy" id="7213"/>
    <lineage>
        <taxon>Eukaryota</taxon>
        <taxon>Metazoa</taxon>
        <taxon>Ecdysozoa</taxon>
        <taxon>Arthropoda</taxon>
        <taxon>Hexapoda</taxon>
        <taxon>Insecta</taxon>
        <taxon>Pterygota</taxon>
        <taxon>Neoptera</taxon>
        <taxon>Endopterygota</taxon>
        <taxon>Diptera</taxon>
        <taxon>Brachycera</taxon>
        <taxon>Muscomorpha</taxon>
        <taxon>Tephritoidea</taxon>
        <taxon>Tephritidae</taxon>
        <taxon>Ceratitis</taxon>
        <taxon>Ceratitis</taxon>
    </lineage>
</organism>
<sequence length="69" mass="7704">MTAAATATEDLESQMKVAQMIMRKPVCSIILGTLNLACAIYGNNSENMSGLRDIKVWKIRKKSEEGEKW</sequence>
<comment type="caution">
    <text evidence="2">The sequence shown here is derived from an EMBL/GenBank/DDBJ whole genome shotgun (WGS) entry which is preliminary data.</text>
</comment>
<evidence type="ECO:0000313" key="3">
    <source>
        <dbReference type="Proteomes" id="UP000606786"/>
    </source>
</evidence>